<reference evidence="2" key="1">
    <citation type="submission" date="2015-06" db="EMBL/GenBank/DDBJ databases">
        <title>Complete genome sequence and metabolic analysis of phthalate degradation pathway in Gordonia sp. QH-11.</title>
        <authorList>
            <person name="Jin D."/>
            <person name="Kong X."/>
            <person name="Bai Z."/>
        </authorList>
    </citation>
    <scope>NUCLEOTIDE SEQUENCE [LARGE SCALE GENOMIC DNA]</scope>
    <source>
        <strain evidence="2">QH-11</strain>
    </source>
</reference>
<dbReference type="STRING" id="1136941.ACH46_15030"/>
<sequence length="304" mass="32103">MAARDALPVLTAGTPVLARTDRRIHVGSDPRTALVIDVPPAVTIATVVAVLQRLRTPQRFLHLRRAVRSSGLTVTGFWAIVDQLVSAGKAVPPSAVRQLPLRVGVVGHGELAGLLLTELPHDGYAAVPYDPAILFRSGEKRPNLVVIADQPVPDPTLWEPLVAGAVPHLSTYLNDDVGVVGPLVLPGLSSCLRCVDLYRADLDEHWPMLAATLHGVAGAAAPATGRATAAIAAAQIAEIAVRLRNRTADPPSITGRILEFRSSPSTVTSLPAPVHPRCDCQLNDSVRHGSRTSTILDHAAKGLN</sequence>
<evidence type="ECO:0000313" key="2">
    <source>
        <dbReference type="Proteomes" id="UP000063789"/>
    </source>
</evidence>
<keyword evidence="2" id="KW-1185">Reference proteome</keyword>
<evidence type="ECO:0000313" key="1">
    <source>
        <dbReference type="EMBL" id="ALG85546.1"/>
    </source>
</evidence>
<accession>A0A0N9MRD0</accession>
<dbReference type="RefSeq" id="WP_062393633.1">
    <property type="nucleotide sequence ID" value="NZ_CP011853.1"/>
</dbReference>
<dbReference type="Proteomes" id="UP000063789">
    <property type="component" value="Chromosome"/>
</dbReference>
<organism evidence="1 2">
    <name type="scientific">Gordonia phthalatica</name>
    <dbReference type="NCBI Taxonomy" id="1136941"/>
    <lineage>
        <taxon>Bacteria</taxon>
        <taxon>Bacillati</taxon>
        <taxon>Actinomycetota</taxon>
        <taxon>Actinomycetes</taxon>
        <taxon>Mycobacteriales</taxon>
        <taxon>Gordoniaceae</taxon>
        <taxon>Gordonia</taxon>
    </lineage>
</organism>
<dbReference type="KEGG" id="goq:ACH46_15030"/>
<evidence type="ECO:0008006" key="3">
    <source>
        <dbReference type="Google" id="ProtNLM"/>
    </source>
</evidence>
<dbReference type="OrthoDB" id="4426339at2"/>
<dbReference type="PATRIC" id="fig|1136941.3.peg.3069"/>
<name>A0A0N9MRD0_9ACTN</name>
<gene>
    <name evidence="1" type="ORF">ACH46_15030</name>
</gene>
<protein>
    <recommendedName>
        <fullName evidence="3">Bacteriocin biosynthesis cyclodehydratase domain-containing protein</fullName>
    </recommendedName>
</protein>
<dbReference type="EMBL" id="CP011853">
    <property type="protein sequence ID" value="ALG85546.1"/>
    <property type="molecule type" value="Genomic_DNA"/>
</dbReference>
<dbReference type="AlphaFoldDB" id="A0A0N9MRD0"/>
<reference evidence="1 2" key="2">
    <citation type="journal article" date="2017" name="Int. J. Syst. Evol. Microbiol.">
        <title>Gordonia phthalatica sp. nov., a di-n-butyl phthalate-degrading bacterium isolated from activated sludge.</title>
        <authorList>
            <person name="Jin D."/>
            <person name="Kong X."/>
            <person name="Jia M."/>
            <person name="Yu X."/>
            <person name="Wang X."/>
            <person name="Zhuang X."/>
            <person name="Deng Y."/>
            <person name="Bai Z."/>
        </authorList>
    </citation>
    <scope>NUCLEOTIDE SEQUENCE [LARGE SCALE GENOMIC DNA]</scope>
    <source>
        <strain evidence="1 2">QH-11</strain>
    </source>
</reference>
<dbReference type="Gene3D" id="3.40.50.720">
    <property type="entry name" value="NAD(P)-binding Rossmann-like Domain"/>
    <property type="match status" value="1"/>
</dbReference>
<proteinExistence type="predicted"/>